<name>A0A3P6CKQ6_BRAOL</name>
<organism evidence="1">
    <name type="scientific">Brassica oleracea</name>
    <name type="common">Wild cabbage</name>
    <dbReference type="NCBI Taxonomy" id="3712"/>
    <lineage>
        <taxon>Eukaryota</taxon>
        <taxon>Viridiplantae</taxon>
        <taxon>Streptophyta</taxon>
        <taxon>Embryophyta</taxon>
        <taxon>Tracheophyta</taxon>
        <taxon>Spermatophyta</taxon>
        <taxon>Magnoliopsida</taxon>
        <taxon>eudicotyledons</taxon>
        <taxon>Gunneridae</taxon>
        <taxon>Pentapetalae</taxon>
        <taxon>rosids</taxon>
        <taxon>malvids</taxon>
        <taxon>Brassicales</taxon>
        <taxon>Brassicaceae</taxon>
        <taxon>Brassiceae</taxon>
        <taxon>Brassica</taxon>
    </lineage>
</organism>
<dbReference type="Gene3D" id="2.60.120.620">
    <property type="entry name" value="q2cbj1_9rhob like domain"/>
    <property type="match status" value="1"/>
</dbReference>
<proteinExistence type="predicted"/>
<protein>
    <recommendedName>
        <fullName evidence="2">Prolyl 4-hydroxylase alpha subunit Fe(2+) 2OG dioxygenase domain-containing protein</fullName>
    </recommendedName>
</protein>
<evidence type="ECO:0008006" key="2">
    <source>
        <dbReference type="Google" id="ProtNLM"/>
    </source>
</evidence>
<dbReference type="EMBL" id="LR031873">
    <property type="protein sequence ID" value="VDD16146.1"/>
    <property type="molecule type" value="Genomic_DNA"/>
</dbReference>
<accession>A0A3P6CKQ6</accession>
<sequence length="72" mass="8249">MSFKGHFLGDWTSELTLKETQFSSGAWFGLDGQSDPKSIHGGCEVLSGEKWSATKWMRKKSYFFFQVHIVRS</sequence>
<dbReference type="AlphaFoldDB" id="A0A3P6CKQ6"/>
<reference evidence="1" key="1">
    <citation type="submission" date="2018-11" db="EMBL/GenBank/DDBJ databases">
        <authorList>
            <consortium name="Genoscope - CEA"/>
            <person name="William W."/>
        </authorList>
    </citation>
    <scope>NUCLEOTIDE SEQUENCE</scope>
</reference>
<evidence type="ECO:0000313" key="1">
    <source>
        <dbReference type="EMBL" id="VDD16146.1"/>
    </source>
</evidence>
<gene>
    <name evidence="1" type="ORF">BOLC4T28510H</name>
</gene>